<protein>
    <submittedName>
        <fullName evidence="1">Uncharacterized protein</fullName>
    </submittedName>
</protein>
<dbReference type="OrthoDB" id="5986940at2759"/>
<feature type="non-terminal residue" evidence="1">
    <location>
        <position position="760"/>
    </location>
</feature>
<reference evidence="1" key="1">
    <citation type="submission" date="2021-02" db="EMBL/GenBank/DDBJ databases">
        <authorList>
            <person name="Nowell W R."/>
        </authorList>
    </citation>
    <scope>NUCLEOTIDE SEQUENCE</scope>
</reference>
<name>A0A815FL91_9BILA</name>
<evidence type="ECO:0000313" key="2">
    <source>
        <dbReference type="EMBL" id="CAF4177500.1"/>
    </source>
</evidence>
<dbReference type="AlphaFoldDB" id="A0A815FL91"/>
<feature type="non-terminal residue" evidence="1">
    <location>
        <position position="1"/>
    </location>
</feature>
<accession>A0A815FL91</accession>
<dbReference type="Proteomes" id="UP000681722">
    <property type="component" value="Unassembled WGS sequence"/>
</dbReference>
<organism evidence="1 3">
    <name type="scientific">Didymodactylos carnosus</name>
    <dbReference type="NCBI Taxonomy" id="1234261"/>
    <lineage>
        <taxon>Eukaryota</taxon>
        <taxon>Metazoa</taxon>
        <taxon>Spiralia</taxon>
        <taxon>Gnathifera</taxon>
        <taxon>Rotifera</taxon>
        <taxon>Eurotatoria</taxon>
        <taxon>Bdelloidea</taxon>
        <taxon>Philodinida</taxon>
        <taxon>Philodinidae</taxon>
        <taxon>Didymodactylos</taxon>
    </lineage>
</organism>
<keyword evidence="3" id="KW-1185">Reference proteome</keyword>
<comment type="caution">
    <text evidence="1">The sequence shown here is derived from an EMBL/GenBank/DDBJ whole genome shotgun (WGS) entry which is preliminary data.</text>
</comment>
<dbReference type="Proteomes" id="UP000663829">
    <property type="component" value="Unassembled WGS sequence"/>
</dbReference>
<sequence length="760" mass="87489">TSKAVIDSDRDNNQAAIMINICSRKSADIFLNNVTLSHAFGKLNFSWQLSADDELKAQKCDTFYLLTDKTFDFNDMELTLPNGFCQAFEIKQISSNTLTSIHFQKDIEIPFVPDGSYYGLVRTLTNVQESNLENNVGISTENLTIQVEELEMNKEKRINVKPNDKLLFKIRPDTSVNAYKIEFKTTSKTAYNDIFVNVNKIPTENSFLAKSRYSFSFSQFSIVRNVRPENYYIMVKSYLSMSNDDYEAIIVAKEVTDIDIDTIEPLKLSCLGKNTIKISGNFVPQKLEVCLTKTTERKDFTCAMKVFKVNIDYLFATFDLLNTNFQNGDIVNVVVNNKTSQQNVEIISGVRGKAQLTVDVSRSIFRPNETVHIDITVRNNGDTDVYIPIIFISTVRIFYPTKISFASLDSKSKGNQVTVSEDEPDYKIISINDELYPPLLYDYLLTYNSDGLGAIIQPRSYTILRFKIRPIKSDFIGSRKFTVLTYNETFFSKFIENNIDNYKSNIYSNSNWNYLAAKLILKAKLKTNELLYETVNELSANGVQFYRLDQLLYYHINRLDGAFFIGNILDILEFEIIPNELVYSRSYPHRFSLRNTKNIPFGLGWSDNLNLKLIKNENLDTFTIKFSGNEHLIEFKNSPRSYFSDLFDIDYNSTVKKATIMSKTNNLIYEYDLSIDCLTQIIMNDKLFDIKCQNVNGELAKTVYYDRNSNEIVETDVHGGILRQKTLMKNSTHQQNEYTDRLGNKFQSLTIETDNLIIEE</sequence>
<dbReference type="EMBL" id="CAJOBC010050909">
    <property type="protein sequence ID" value="CAF4177500.1"/>
    <property type="molecule type" value="Genomic_DNA"/>
</dbReference>
<evidence type="ECO:0000313" key="1">
    <source>
        <dbReference type="EMBL" id="CAF1326989.1"/>
    </source>
</evidence>
<dbReference type="EMBL" id="CAJNOQ010013699">
    <property type="protein sequence ID" value="CAF1326989.1"/>
    <property type="molecule type" value="Genomic_DNA"/>
</dbReference>
<proteinExistence type="predicted"/>
<evidence type="ECO:0000313" key="3">
    <source>
        <dbReference type="Proteomes" id="UP000663829"/>
    </source>
</evidence>
<gene>
    <name evidence="1" type="ORF">GPM918_LOCUS29755</name>
    <name evidence="2" type="ORF">SRO942_LOCUS30346</name>
</gene>